<dbReference type="EMBL" id="VORU01000012">
    <property type="protein sequence ID" value="TXD68289.1"/>
    <property type="molecule type" value="Genomic_DNA"/>
</dbReference>
<feature type="transmembrane region" description="Helical" evidence="1">
    <location>
        <begin position="90"/>
        <end position="112"/>
    </location>
</feature>
<organism evidence="2 3">
    <name type="scientific">Aequorivita lipolytica</name>
    <dbReference type="NCBI Taxonomy" id="153267"/>
    <lineage>
        <taxon>Bacteria</taxon>
        <taxon>Pseudomonadati</taxon>
        <taxon>Bacteroidota</taxon>
        <taxon>Flavobacteriia</taxon>
        <taxon>Flavobacteriales</taxon>
        <taxon>Flavobacteriaceae</taxon>
        <taxon>Aequorivita</taxon>
    </lineage>
</organism>
<name>A0A5C6YLN4_9FLAO</name>
<protein>
    <recommendedName>
        <fullName evidence="4">DUF2938 domain-containing protein</fullName>
    </recommendedName>
</protein>
<proteinExistence type="predicted"/>
<feature type="transmembrane region" description="Helical" evidence="1">
    <location>
        <begin position="124"/>
        <end position="143"/>
    </location>
</feature>
<dbReference type="OrthoDB" id="673991at2"/>
<evidence type="ECO:0000313" key="2">
    <source>
        <dbReference type="EMBL" id="TXD68289.1"/>
    </source>
</evidence>
<gene>
    <name evidence="2" type="ORF">ESV24_12545</name>
</gene>
<keyword evidence="1" id="KW-1133">Transmembrane helix</keyword>
<evidence type="ECO:0000256" key="1">
    <source>
        <dbReference type="SAM" id="Phobius"/>
    </source>
</evidence>
<reference evidence="2 3" key="1">
    <citation type="submission" date="2019-08" db="EMBL/GenBank/DDBJ databases">
        <title>Genome of Aequorivita lipolytica Y10-2 (type strain).</title>
        <authorList>
            <person name="Bowman J.P."/>
        </authorList>
    </citation>
    <scope>NUCLEOTIDE SEQUENCE [LARGE SCALE GENOMIC DNA]</scope>
    <source>
        <strain evidence="2 3">Y10-2</strain>
    </source>
</reference>
<evidence type="ECO:0000313" key="3">
    <source>
        <dbReference type="Proteomes" id="UP000321945"/>
    </source>
</evidence>
<dbReference type="Proteomes" id="UP000321945">
    <property type="component" value="Unassembled WGS sequence"/>
</dbReference>
<dbReference type="AlphaFoldDB" id="A0A5C6YLN4"/>
<feature type="transmembrane region" description="Helical" evidence="1">
    <location>
        <begin position="58"/>
        <end position="78"/>
    </location>
</feature>
<keyword evidence="1" id="KW-0472">Membrane</keyword>
<evidence type="ECO:0008006" key="4">
    <source>
        <dbReference type="Google" id="ProtNLM"/>
    </source>
</evidence>
<sequence length="146" mass="16528">MALLSQIITVGLLATLAMTVFSYVLAYFTNSKFEEPQLLNILIDRLPFIKSKISREHILGWSVHLCTGFFFIFLYLILQDHFNFETSILSGILLGIIGGLGGVFIWHFTFLLHPNPPSLKRVPFYAQLVIAHVIFGVCAILLLKLF</sequence>
<keyword evidence="3" id="KW-1185">Reference proteome</keyword>
<keyword evidence="1" id="KW-0812">Transmembrane</keyword>
<dbReference type="RefSeq" id="WP_111816783.1">
    <property type="nucleotide sequence ID" value="NZ_CBCRZQ010000010.1"/>
</dbReference>
<accession>A0A5C6YLN4</accession>
<comment type="caution">
    <text evidence="2">The sequence shown here is derived from an EMBL/GenBank/DDBJ whole genome shotgun (WGS) entry which is preliminary data.</text>
</comment>
<feature type="transmembrane region" description="Helical" evidence="1">
    <location>
        <begin position="7"/>
        <end position="28"/>
    </location>
</feature>